<dbReference type="InterPro" id="IPR003439">
    <property type="entry name" value="ABC_transporter-like_ATP-bd"/>
</dbReference>
<keyword evidence="6" id="KW-0046">Antibiotic resistance</keyword>
<dbReference type="EMBL" id="JAVDYF010000001">
    <property type="protein sequence ID" value="MDR7354389.1"/>
    <property type="molecule type" value="Genomic_DNA"/>
</dbReference>
<dbReference type="PANTHER" id="PTHR42711">
    <property type="entry name" value="ABC TRANSPORTER ATP-BINDING PROTEIN"/>
    <property type="match status" value="1"/>
</dbReference>
<dbReference type="CDD" id="cd03230">
    <property type="entry name" value="ABC_DR_subfamily_A"/>
    <property type="match status" value="1"/>
</dbReference>
<comment type="similarity">
    <text evidence="2">Belongs to the ABC transporter superfamily.</text>
</comment>
<keyword evidence="3" id="KW-0813">Transport</keyword>
<evidence type="ECO:0000256" key="2">
    <source>
        <dbReference type="ARBA" id="ARBA00005417"/>
    </source>
</evidence>
<dbReference type="InterPro" id="IPR050763">
    <property type="entry name" value="ABC_transporter_ATP-binding"/>
</dbReference>
<keyword evidence="9" id="KW-1185">Reference proteome</keyword>
<comment type="caution">
    <text evidence="8">The sequence shown here is derived from an EMBL/GenBank/DDBJ whole genome shotgun (WGS) entry which is preliminary data.</text>
</comment>
<dbReference type="Proteomes" id="UP001183619">
    <property type="component" value="Unassembled WGS sequence"/>
</dbReference>
<comment type="subcellular location">
    <subcellularLocation>
        <location evidence="1">Cell membrane</location>
        <topology evidence="1">Peripheral membrane protein</topology>
    </subcellularLocation>
</comment>
<organism evidence="8 9">
    <name type="scientific">Corynebacterium felinum</name>
    <dbReference type="NCBI Taxonomy" id="131318"/>
    <lineage>
        <taxon>Bacteria</taxon>
        <taxon>Bacillati</taxon>
        <taxon>Actinomycetota</taxon>
        <taxon>Actinomycetes</taxon>
        <taxon>Mycobacteriales</taxon>
        <taxon>Corynebacteriaceae</taxon>
        <taxon>Corynebacterium</taxon>
    </lineage>
</organism>
<dbReference type="PANTHER" id="PTHR42711:SF5">
    <property type="entry name" value="ABC TRANSPORTER ATP-BINDING PROTEIN NATA"/>
    <property type="match status" value="1"/>
</dbReference>
<name>A0ABU2B8Q6_9CORY</name>
<dbReference type="InterPro" id="IPR027417">
    <property type="entry name" value="P-loop_NTPase"/>
</dbReference>
<dbReference type="SUPFAM" id="SSF52540">
    <property type="entry name" value="P-loop containing nucleoside triphosphate hydrolases"/>
    <property type="match status" value="1"/>
</dbReference>
<evidence type="ECO:0000256" key="6">
    <source>
        <dbReference type="ARBA" id="ARBA00023251"/>
    </source>
</evidence>
<keyword evidence="4" id="KW-0547">Nucleotide-binding</keyword>
<protein>
    <submittedName>
        <fullName evidence="8">ABC-2 type transport system ATP-binding protein</fullName>
    </submittedName>
</protein>
<sequence>MHDSGHEENVLELTQLRRSFDQGRSFVVDGVSFSVARGTIVALVGINGAGKTTTVKMCGTLLAPTEGSVVVAGVDAVKNPEKARAHIGMVLGVERGFYPRASVRDNLRFFADLAAVSYREQAGEIARVLECVGLRDKENKKVQELSHGQKQRLHIARALLGSPELILLDEPTSGLDPDVAVTIRTLMRRVADQGAAILLTSHSMMEVSELADHIVVLNRGKVLVQGSERDIFNFAQLDQVLSFSLVPTHEHELEQLTTVLEFFGLVSVTSQGAAWKVTVYLPDGVDKHALPSIEGAVLRPATLEDAFLALAEKTA</sequence>
<dbReference type="Gene3D" id="3.40.50.300">
    <property type="entry name" value="P-loop containing nucleotide triphosphate hydrolases"/>
    <property type="match status" value="1"/>
</dbReference>
<accession>A0ABU2B8Q6</accession>
<evidence type="ECO:0000256" key="3">
    <source>
        <dbReference type="ARBA" id="ARBA00022448"/>
    </source>
</evidence>
<evidence type="ECO:0000256" key="5">
    <source>
        <dbReference type="ARBA" id="ARBA00022840"/>
    </source>
</evidence>
<feature type="domain" description="ABC transporter" evidence="7">
    <location>
        <begin position="11"/>
        <end position="244"/>
    </location>
</feature>
<evidence type="ECO:0000313" key="8">
    <source>
        <dbReference type="EMBL" id="MDR7354389.1"/>
    </source>
</evidence>
<dbReference type="Pfam" id="PF00005">
    <property type="entry name" value="ABC_tran"/>
    <property type="match status" value="1"/>
</dbReference>
<proteinExistence type="inferred from homology"/>
<evidence type="ECO:0000256" key="4">
    <source>
        <dbReference type="ARBA" id="ARBA00022741"/>
    </source>
</evidence>
<dbReference type="PROSITE" id="PS50893">
    <property type="entry name" value="ABC_TRANSPORTER_2"/>
    <property type="match status" value="1"/>
</dbReference>
<evidence type="ECO:0000259" key="7">
    <source>
        <dbReference type="PROSITE" id="PS50893"/>
    </source>
</evidence>
<evidence type="ECO:0000313" key="9">
    <source>
        <dbReference type="Proteomes" id="UP001183619"/>
    </source>
</evidence>
<dbReference type="SMART" id="SM00382">
    <property type="entry name" value="AAA"/>
    <property type="match status" value="1"/>
</dbReference>
<dbReference type="RefSeq" id="WP_277103432.1">
    <property type="nucleotide sequence ID" value="NZ_BAAAJS010000079.1"/>
</dbReference>
<gene>
    <name evidence="8" type="ORF">J2S37_000927</name>
</gene>
<keyword evidence="5 8" id="KW-0067">ATP-binding</keyword>
<dbReference type="InterPro" id="IPR003593">
    <property type="entry name" value="AAA+_ATPase"/>
</dbReference>
<dbReference type="GO" id="GO:0005524">
    <property type="term" value="F:ATP binding"/>
    <property type="evidence" value="ECO:0007669"/>
    <property type="project" value="UniProtKB-KW"/>
</dbReference>
<reference evidence="8 9" key="1">
    <citation type="submission" date="2023-07" db="EMBL/GenBank/DDBJ databases">
        <title>Sequencing the genomes of 1000 actinobacteria strains.</title>
        <authorList>
            <person name="Klenk H.-P."/>
        </authorList>
    </citation>
    <scope>NUCLEOTIDE SEQUENCE [LARGE SCALE GENOMIC DNA]</scope>
    <source>
        <strain evidence="8 9">DSM 44508</strain>
    </source>
</reference>
<evidence type="ECO:0000256" key="1">
    <source>
        <dbReference type="ARBA" id="ARBA00004202"/>
    </source>
</evidence>